<dbReference type="Pfam" id="PF19081">
    <property type="entry name" value="Ig_7"/>
    <property type="match status" value="2"/>
</dbReference>
<dbReference type="Proteomes" id="UP000315145">
    <property type="component" value="Unassembled WGS sequence"/>
</dbReference>
<dbReference type="InterPro" id="IPR013783">
    <property type="entry name" value="Ig-like_fold"/>
</dbReference>
<protein>
    <submittedName>
        <fullName evidence="3">Gliding motility-associated C-terminal domain-containing protein</fullName>
    </submittedName>
</protein>
<reference evidence="3" key="3">
    <citation type="submission" date="2019-09" db="EMBL/GenBank/DDBJ databases">
        <authorList>
            <person name="Zhang D.-C."/>
        </authorList>
    </citation>
    <scope>NUCLEOTIDE SEQUENCE</scope>
    <source>
        <strain evidence="3">RU-4-M-4</strain>
    </source>
</reference>
<gene>
    <name evidence="3" type="ORF">F2B50_02710</name>
    <name evidence="4" type="ORF">FPF71_02710</name>
</gene>
<feature type="domain" description="Ig-like" evidence="2">
    <location>
        <begin position="1549"/>
        <end position="1627"/>
    </location>
</feature>
<evidence type="ECO:0000259" key="2">
    <source>
        <dbReference type="Pfam" id="PF19081"/>
    </source>
</evidence>
<reference evidence="4 5" key="2">
    <citation type="submission" date="2019-07" db="EMBL/GenBank/DDBJ databases">
        <title>Algibacter marinivivus sp. nov., isolated from the surface of a marine red alga.</title>
        <authorList>
            <person name="Zhong X."/>
            <person name="Xu W."/>
            <person name="Zhang Y."/>
            <person name="Zhang Q."/>
            <person name="Du Z."/>
        </authorList>
    </citation>
    <scope>NUCLEOTIDE SEQUENCE [LARGE SCALE GENOMIC DNA]</scope>
    <source>
        <strain evidence="4 5">RU-4-M-4</strain>
    </source>
</reference>
<reference evidence="3 6" key="1">
    <citation type="journal article" date="2015" name="Int. J. Syst. Evol. Microbiol.">
        <title>Algibacter amylolyticus sp. nov., isolated from intertidal sediment.</title>
        <authorList>
            <person name="Zhang D.C."/>
            <person name="Wu J."/>
            <person name="Neuner K."/>
            <person name="Yao J."/>
            <person name="Margesin R."/>
        </authorList>
    </citation>
    <scope>NUCLEOTIDE SEQUENCE [LARGE SCALE GENOMIC DNA]</scope>
    <source>
        <strain evidence="3 6">RU-4-M-4</strain>
    </source>
</reference>
<dbReference type="EMBL" id="VWRS01000001">
    <property type="protein sequence ID" value="KAA5827765.1"/>
    <property type="molecule type" value="Genomic_DNA"/>
</dbReference>
<evidence type="ECO:0000313" key="6">
    <source>
        <dbReference type="Proteomes" id="UP000322315"/>
    </source>
</evidence>
<dbReference type="RefSeq" id="WP_144115108.1">
    <property type="nucleotide sequence ID" value="NZ_JACHGE010000001.1"/>
</dbReference>
<organism evidence="3 6">
    <name type="scientific">Algibacter amylolyticus</name>
    <dbReference type="NCBI Taxonomy" id="1608400"/>
    <lineage>
        <taxon>Bacteria</taxon>
        <taxon>Pseudomonadati</taxon>
        <taxon>Bacteroidota</taxon>
        <taxon>Flavobacteriia</taxon>
        <taxon>Flavobacteriales</taxon>
        <taxon>Flavobacteriaceae</taxon>
        <taxon>Algibacter</taxon>
    </lineage>
</organism>
<name>A0A5M7BLL3_9FLAO</name>
<dbReference type="Pfam" id="PF13585">
    <property type="entry name" value="CHU_C"/>
    <property type="match status" value="1"/>
</dbReference>
<dbReference type="OrthoDB" id="1236981at2"/>
<evidence type="ECO:0000256" key="1">
    <source>
        <dbReference type="SAM" id="SignalP"/>
    </source>
</evidence>
<dbReference type="InterPro" id="IPR044023">
    <property type="entry name" value="Ig_7"/>
</dbReference>
<sequence>MKTKPTPKITLSYALFFLLLFGMSYSGFSQCPTVANPAPPPICDAAGYSFGDLNANASDGGDGIVWYDSPSGGNAFNVNELVDEGIYYADNHSGDCASRLPITIDFVVNASGQNLDRVYCSNESATYQVYVDDVLNASIPAGGSVEIYSDFALTNSVNYSDAIPSSMVNHYILFVDGSGCKSQIESARIVVSGSPSEATPPPSQPFCSDANATVADLDPGTTGNFYWYKNLDGSGDPIAPSLASTEVLENGTYYVQVDNFICVSDPVAVTVAIDDPVNPGTSSSLAYCNDSLPVADFNLFDELGGTKDTTGSWSGPQATANGHLGTINISSLTTPGDYIFIYTVPSNGVCPDGVSEVTISVFESLSSGNASAANPASFCIADLPSEFDLFSLVENHDLGGQWTAGTASTDPVITSPIDLSGLTAGTYNYTYTQNVTPNPCPENSTTVQVVVLEDPNAGVALNAVFCENDLTANSPYNLFDALDGSQDNNSGTWADSNSNTISNSLDITSLTVEGSPYSFNYTIDNGTCSDTEIITITIEPAPESGTVNPAAMFCEGTGSTNFDLFTLLEGEDQTGTWSDDDATGVVTGNIIDLSRLTPATYSFTFDVDAIGSCDDELVTVQITINPLPETGTPMPATFCENDLVANSPLDLFGQLTGEDAGGTWTDDNSSGALTSSNVDLTALAIGNYNFTYTITDANSCENSSTITVIVTDAPESGIVNPAAMFCEGTGSATFDLFTLLEGEDQTGTWSDDNGSGVLTGNEVDLSGLTPETYNFTFDVDAIGSCDDELVTVQITINPLPETGTPMPATFCENDLVGNSPLDLFGQLTGEDAGGTWTDDNSSGALTSSNVDLTALAIGSYNFTYTITDANSCENSSTVTVIVTDAPESGTVNPAAMFCEGTGSTTFDLFTLLEGEDQTGTWIDDDATGVVTGNIVDLSGLTPATYNFTFDVDAIGSCNDELVTVQITINALPSTGTPMAATFCENDLVANSPLDLFGQLTGEDAGGTWSDDNTSGALTSSNVDLTVLAIGSYNFTYTITDANSCENSSTVTVIVTDAPESGTVNTPVEFCISEITSGQTYNLFDLLEGEDQTGTWADDSASGALSGNEVTVDGLAAGTYNFTFDVDAIGSCDDELVTVSIIINTIEAPMADAIQEFCDSATVASLVATGTNIKWYDAATAGNLLANDTALVDGQMYYASQTNATIGCESTIRTAVTATIYQSPNAGAANATAIISCNDNTSIDLFTGLDGTQDTTGTWQNDDSAGTITGNTLDVTGVSAGIYNYTYLVSASSPCVDDSVTITITIEEPLNAGSNTNIQQVMCSNEGTVDLFTLLGGADTGGTWSPALTSGTGVFDPLVDVDGTFVYTLTNSCGTFTNQVEVEVTLAPNAGADTTLDICTSAETVDLFTLLGTGAQSGGVWSPELTSTTGVFDPAVDTSGTYIYTVTAVSPCSPDATAEIVVTVTDTPAVNVLNPNPEFCMEDNPTVADLSASISATGTANWYDDMALTMPLQDTDSLVDGEDYYVTQTSNGCESLGVEQINVTINDAPTPTLKDSTVEYCINDNPTINTLSDNITEYDNTDDNLRWYDAATGGSAISNNSSLTNTTYYVALVDAATGCESSVRLEVTPDLTACGKLQIPDGFSPNGDGTNDTFDIDNLAILYPNFEIEIFNRNGNVVYKGNANSPRFDGTSNQGRVVSKGDLPVGVYFYIFNYNDGENKPEQGRLYLSR</sequence>
<evidence type="ECO:0000313" key="4">
    <source>
        <dbReference type="EMBL" id="TSJ82010.1"/>
    </source>
</evidence>
<dbReference type="Proteomes" id="UP000322315">
    <property type="component" value="Unassembled WGS sequence"/>
</dbReference>
<feature type="chain" id="PRO_5024351492" evidence="1">
    <location>
        <begin position="30"/>
        <end position="1729"/>
    </location>
</feature>
<dbReference type="Gene3D" id="2.60.40.10">
    <property type="entry name" value="Immunoglobulins"/>
    <property type="match status" value="1"/>
</dbReference>
<accession>A0A5M7BLL3</accession>
<proteinExistence type="predicted"/>
<evidence type="ECO:0000313" key="5">
    <source>
        <dbReference type="Proteomes" id="UP000315145"/>
    </source>
</evidence>
<comment type="caution">
    <text evidence="3">The sequence shown here is derived from an EMBL/GenBank/DDBJ whole genome shotgun (WGS) entry which is preliminary data.</text>
</comment>
<feature type="signal peptide" evidence="1">
    <location>
        <begin position="1"/>
        <end position="29"/>
    </location>
</feature>
<dbReference type="NCBIfam" id="TIGR04131">
    <property type="entry name" value="Bac_Flav_CTERM"/>
    <property type="match status" value="1"/>
</dbReference>
<dbReference type="EMBL" id="VMBF01000001">
    <property type="protein sequence ID" value="TSJ82010.1"/>
    <property type="molecule type" value="Genomic_DNA"/>
</dbReference>
<dbReference type="InterPro" id="IPR026341">
    <property type="entry name" value="T9SS_type_B"/>
</dbReference>
<evidence type="ECO:0000313" key="3">
    <source>
        <dbReference type="EMBL" id="KAA5827765.1"/>
    </source>
</evidence>
<keyword evidence="1" id="KW-0732">Signal</keyword>
<keyword evidence="5" id="KW-1185">Reference proteome</keyword>
<feature type="domain" description="Ig-like" evidence="2">
    <location>
        <begin position="1147"/>
        <end position="1219"/>
    </location>
</feature>